<sequence length="90" mass="8655">MVANEFGMDPEGTRSGLGAAGLAAQAGVVAGASAVPVGEYTAPYSAAGQGLLSALEAEAAALVEFGLVISAASVTTVETAENQNVGELGT</sequence>
<proteinExistence type="predicted"/>
<protein>
    <recommendedName>
        <fullName evidence="3">PE family protein</fullName>
    </recommendedName>
</protein>
<accession>A0A7X6MWI9</accession>
<dbReference type="EMBL" id="JAAXPJ010000027">
    <property type="protein sequence ID" value="NKZ15761.1"/>
    <property type="molecule type" value="Genomic_DNA"/>
</dbReference>
<dbReference type="GeneID" id="98803048"/>
<evidence type="ECO:0000313" key="2">
    <source>
        <dbReference type="Proteomes" id="UP000518188"/>
    </source>
</evidence>
<gene>
    <name evidence="1" type="ORF">HGA11_32830</name>
</gene>
<reference evidence="1 2" key="1">
    <citation type="submission" date="2020-04" db="EMBL/GenBank/DDBJ databases">
        <title>MicrobeNet Type strains.</title>
        <authorList>
            <person name="Nicholson A.C."/>
        </authorList>
    </citation>
    <scope>NUCLEOTIDE SEQUENCE [LARGE SCALE GENOMIC DNA]</scope>
    <source>
        <strain evidence="1 2">ATCC 700731</strain>
    </source>
</reference>
<dbReference type="Proteomes" id="UP000518188">
    <property type="component" value="Unassembled WGS sequence"/>
</dbReference>
<organism evidence="1 2">
    <name type="scientific">Mycolicibacterium septicum DSM 44393</name>
    <dbReference type="NCBI Taxonomy" id="1341646"/>
    <lineage>
        <taxon>Bacteria</taxon>
        <taxon>Bacillati</taxon>
        <taxon>Actinomycetota</taxon>
        <taxon>Actinomycetes</taxon>
        <taxon>Mycobacteriales</taxon>
        <taxon>Mycobacteriaceae</taxon>
        <taxon>Mycolicibacterium</taxon>
    </lineage>
</organism>
<evidence type="ECO:0000313" key="1">
    <source>
        <dbReference type="EMBL" id="NKZ15761.1"/>
    </source>
</evidence>
<name>A0A7X6MWI9_9MYCO</name>
<comment type="caution">
    <text evidence="1">The sequence shown here is derived from an EMBL/GenBank/DDBJ whole genome shotgun (WGS) entry which is preliminary data.</text>
</comment>
<dbReference type="RefSeq" id="WP_044524939.1">
    <property type="nucleotide sequence ID" value="NZ_HG322955.1"/>
</dbReference>
<evidence type="ECO:0008006" key="3">
    <source>
        <dbReference type="Google" id="ProtNLM"/>
    </source>
</evidence>
<dbReference type="AlphaFoldDB" id="A0A7X6MWI9"/>